<keyword evidence="5" id="KW-0547">Nucleotide-binding</keyword>
<evidence type="ECO:0000256" key="7">
    <source>
        <dbReference type="ARBA" id="ARBA00022840"/>
    </source>
</evidence>
<feature type="transmembrane region" description="Helical" evidence="11">
    <location>
        <begin position="40"/>
        <end position="58"/>
    </location>
</feature>
<gene>
    <name evidence="14" type="ORF">GCM10007362_00980</name>
</gene>
<proteinExistence type="predicted"/>
<evidence type="ECO:0000313" key="14">
    <source>
        <dbReference type="EMBL" id="GGH67710.1"/>
    </source>
</evidence>
<organism evidence="14 15">
    <name type="scientific">Saccharibacillus endophyticus</name>
    <dbReference type="NCBI Taxonomy" id="2060666"/>
    <lineage>
        <taxon>Bacteria</taxon>
        <taxon>Bacillati</taxon>
        <taxon>Bacillota</taxon>
        <taxon>Bacilli</taxon>
        <taxon>Bacillales</taxon>
        <taxon>Paenibacillaceae</taxon>
        <taxon>Saccharibacillus</taxon>
    </lineage>
</organism>
<keyword evidence="3" id="KW-0597">Phosphoprotein</keyword>
<keyword evidence="6" id="KW-0418">Kinase</keyword>
<feature type="region of interest" description="Disordered" evidence="10">
    <location>
        <begin position="321"/>
        <end position="340"/>
    </location>
</feature>
<protein>
    <recommendedName>
        <fullName evidence="2">histidine kinase</fullName>
        <ecNumber evidence="2">2.7.13.3</ecNumber>
    </recommendedName>
</protein>
<dbReference type="EMBL" id="BMDD01000001">
    <property type="protein sequence ID" value="GGH67710.1"/>
    <property type="molecule type" value="Genomic_DNA"/>
</dbReference>
<feature type="coiled-coil region" evidence="9">
    <location>
        <begin position="54"/>
        <end position="88"/>
    </location>
</feature>
<dbReference type="CDD" id="cd16917">
    <property type="entry name" value="HATPase_UhpB-NarQ-NarX-like"/>
    <property type="match status" value="1"/>
</dbReference>
<dbReference type="PANTHER" id="PTHR24421">
    <property type="entry name" value="NITRATE/NITRITE SENSOR PROTEIN NARX-RELATED"/>
    <property type="match status" value="1"/>
</dbReference>
<name>A0ABQ1ZJE0_9BACL</name>
<dbReference type="Gene3D" id="1.20.5.1930">
    <property type="match status" value="1"/>
</dbReference>
<dbReference type="InterPro" id="IPR050482">
    <property type="entry name" value="Sensor_HK_TwoCompSys"/>
</dbReference>
<dbReference type="PANTHER" id="PTHR24421:SF10">
    <property type="entry name" value="NITRATE_NITRITE SENSOR PROTEIN NARQ"/>
    <property type="match status" value="1"/>
</dbReference>
<evidence type="ECO:0000256" key="2">
    <source>
        <dbReference type="ARBA" id="ARBA00012438"/>
    </source>
</evidence>
<feature type="domain" description="Signal transduction histidine kinase subgroup 3 dimerisation and phosphoacceptor" evidence="13">
    <location>
        <begin position="81"/>
        <end position="143"/>
    </location>
</feature>
<dbReference type="Pfam" id="PF02518">
    <property type="entry name" value="HATPase_c"/>
    <property type="match status" value="1"/>
</dbReference>
<keyword evidence="11" id="KW-0812">Transmembrane</keyword>
<comment type="caution">
    <text evidence="14">The sequence shown here is derived from an EMBL/GenBank/DDBJ whole genome shotgun (WGS) entry which is preliminary data.</text>
</comment>
<evidence type="ECO:0000256" key="9">
    <source>
        <dbReference type="SAM" id="Coils"/>
    </source>
</evidence>
<feature type="region of interest" description="Disordered" evidence="10">
    <location>
        <begin position="161"/>
        <end position="189"/>
    </location>
</feature>
<comment type="catalytic activity">
    <reaction evidence="1">
        <text>ATP + protein L-histidine = ADP + protein N-phospho-L-histidine.</text>
        <dbReference type="EC" id="2.7.13.3"/>
    </reaction>
</comment>
<evidence type="ECO:0000259" key="12">
    <source>
        <dbReference type="Pfam" id="PF02518"/>
    </source>
</evidence>
<dbReference type="Gene3D" id="3.30.565.10">
    <property type="entry name" value="Histidine kinase-like ATPase, C-terminal domain"/>
    <property type="match status" value="1"/>
</dbReference>
<reference evidence="15" key="1">
    <citation type="journal article" date="2019" name="Int. J. Syst. Evol. Microbiol.">
        <title>The Global Catalogue of Microorganisms (GCM) 10K type strain sequencing project: providing services to taxonomists for standard genome sequencing and annotation.</title>
        <authorList>
            <consortium name="The Broad Institute Genomics Platform"/>
            <consortium name="The Broad Institute Genome Sequencing Center for Infectious Disease"/>
            <person name="Wu L."/>
            <person name="Ma J."/>
        </authorList>
    </citation>
    <scope>NUCLEOTIDE SEQUENCE [LARGE SCALE GENOMIC DNA]</scope>
    <source>
        <strain evidence="15">CCM 8702</strain>
    </source>
</reference>
<dbReference type="Pfam" id="PF07730">
    <property type="entry name" value="HisKA_3"/>
    <property type="match status" value="1"/>
</dbReference>
<evidence type="ECO:0000256" key="3">
    <source>
        <dbReference type="ARBA" id="ARBA00022553"/>
    </source>
</evidence>
<feature type="domain" description="Histidine kinase/HSP90-like ATPase" evidence="12">
    <location>
        <begin position="251"/>
        <end position="328"/>
    </location>
</feature>
<feature type="transmembrane region" description="Helical" evidence="11">
    <location>
        <begin position="7"/>
        <end position="24"/>
    </location>
</feature>
<evidence type="ECO:0000256" key="5">
    <source>
        <dbReference type="ARBA" id="ARBA00022741"/>
    </source>
</evidence>
<keyword evidence="4" id="KW-0808">Transferase</keyword>
<accession>A0ABQ1ZJE0</accession>
<keyword evidence="8" id="KW-0902">Two-component regulatory system</keyword>
<dbReference type="Proteomes" id="UP000605427">
    <property type="component" value="Unassembled WGS sequence"/>
</dbReference>
<evidence type="ECO:0000256" key="1">
    <source>
        <dbReference type="ARBA" id="ARBA00000085"/>
    </source>
</evidence>
<sequence length="340" mass="37493">MNYTQIKWLILFLPTVVVGVWEYVRHQFLMPVLSMDAGNVLTPVLVFLVSVTLLRRLFAMLERMQRELEQARTVKANLEAREELARELHDGIAQSLFLLSVKLDRMERGAVEAGLGSELETVRRTVHEVDRYVRQALANLREPARSGLAVEAAAAVPNLQGSVSSSHGSNLSGIRGKSPVSEKNMQPEEARRKTLVTADARGSDNSAPVHDVTEESMAARVSRLAEEAMIDVKVDWHLPDDQLASREKAELLACIREAVINVRKHAHAAHAEVIGRSSGSGWTVEIADDGRGFDGDPLAASGRYGLKIMADRAQEMGWSFELDSKPGRTSVKLGREGEAR</sequence>
<dbReference type="SUPFAM" id="SSF55874">
    <property type="entry name" value="ATPase domain of HSP90 chaperone/DNA topoisomerase II/histidine kinase"/>
    <property type="match status" value="1"/>
</dbReference>
<dbReference type="InterPro" id="IPR011712">
    <property type="entry name" value="Sig_transdc_His_kin_sub3_dim/P"/>
</dbReference>
<keyword evidence="15" id="KW-1185">Reference proteome</keyword>
<evidence type="ECO:0000256" key="4">
    <source>
        <dbReference type="ARBA" id="ARBA00022679"/>
    </source>
</evidence>
<evidence type="ECO:0000256" key="8">
    <source>
        <dbReference type="ARBA" id="ARBA00023012"/>
    </source>
</evidence>
<keyword evidence="9" id="KW-0175">Coiled coil</keyword>
<evidence type="ECO:0000256" key="11">
    <source>
        <dbReference type="SAM" id="Phobius"/>
    </source>
</evidence>
<keyword evidence="11" id="KW-1133">Transmembrane helix</keyword>
<feature type="compositionally biased region" description="Low complexity" evidence="10">
    <location>
        <begin position="161"/>
        <end position="173"/>
    </location>
</feature>
<evidence type="ECO:0000313" key="15">
    <source>
        <dbReference type="Proteomes" id="UP000605427"/>
    </source>
</evidence>
<evidence type="ECO:0000256" key="10">
    <source>
        <dbReference type="SAM" id="MobiDB-lite"/>
    </source>
</evidence>
<evidence type="ECO:0000256" key="6">
    <source>
        <dbReference type="ARBA" id="ARBA00022777"/>
    </source>
</evidence>
<dbReference type="InterPro" id="IPR003594">
    <property type="entry name" value="HATPase_dom"/>
</dbReference>
<dbReference type="EC" id="2.7.13.3" evidence="2"/>
<keyword evidence="11" id="KW-0472">Membrane</keyword>
<evidence type="ECO:0000259" key="13">
    <source>
        <dbReference type="Pfam" id="PF07730"/>
    </source>
</evidence>
<keyword evidence="7" id="KW-0067">ATP-binding</keyword>
<dbReference type="RefSeq" id="WP_172237526.1">
    <property type="nucleotide sequence ID" value="NZ_BMDD01000001.1"/>
</dbReference>
<dbReference type="InterPro" id="IPR036890">
    <property type="entry name" value="HATPase_C_sf"/>
</dbReference>